<organism evidence="4 5">
    <name type="scientific">Mesorhizobium retamae</name>
    <dbReference type="NCBI Taxonomy" id="2912854"/>
    <lineage>
        <taxon>Bacteria</taxon>
        <taxon>Pseudomonadati</taxon>
        <taxon>Pseudomonadota</taxon>
        <taxon>Alphaproteobacteria</taxon>
        <taxon>Hyphomicrobiales</taxon>
        <taxon>Phyllobacteriaceae</taxon>
        <taxon>Mesorhizobium</taxon>
    </lineage>
</organism>
<protein>
    <submittedName>
        <fullName evidence="4">Transglycosylase SLT domain-containing protein</fullName>
    </submittedName>
</protein>
<evidence type="ECO:0000259" key="3">
    <source>
        <dbReference type="Pfam" id="PF01464"/>
    </source>
</evidence>
<dbReference type="EMBL" id="JAKREW010000004">
    <property type="protein sequence ID" value="MCG7504684.1"/>
    <property type="molecule type" value="Genomic_DNA"/>
</dbReference>
<reference evidence="4 5" key="1">
    <citation type="submission" date="2022-02" db="EMBL/GenBank/DDBJ databases">
        <title>Draft genome sequence of Mezorhizobium retamae strain IRAMC:0171 isolated from Retama raetam nodules.</title>
        <authorList>
            <person name="Bengaied R."/>
            <person name="Sbissi I."/>
            <person name="Huber K."/>
            <person name="Ghodbane F."/>
            <person name="Nouioui I."/>
            <person name="Tarhouni M."/>
            <person name="Gtari M."/>
        </authorList>
    </citation>
    <scope>NUCLEOTIDE SEQUENCE [LARGE SCALE GENOMIC DNA]</scope>
    <source>
        <strain evidence="4 5">IRAMC:0171</strain>
    </source>
</reference>
<dbReference type="SUPFAM" id="SSF53955">
    <property type="entry name" value="Lysozyme-like"/>
    <property type="match status" value="1"/>
</dbReference>
<comment type="caution">
    <text evidence="4">The sequence shown here is derived from an EMBL/GenBank/DDBJ whole genome shotgun (WGS) entry which is preliminary data.</text>
</comment>
<proteinExistence type="inferred from homology"/>
<accession>A0ABS9QB83</accession>
<keyword evidence="5" id="KW-1185">Reference proteome</keyword>
<dbReference type="Pfam" id="PF01464">
    <property type="entry name" value="SLT"/>
    <property type="match status" value="1"/>
</dbReference>
<dbReference type="InterPro" id="IPR008258">
    <property type="entry name" value="Transglycosylase_SLT_dom_1"/>
</dbReference>
<dbReference type="RefSeq" id="WP_239362947.1">
    <property type="nucleotide sequence ID" value="NZ_JAKREW010000004.1"/>
</dbReference>
<dbReference type="Gene3D" id="1.10.530.10">
    <property type="match status" value="1"/>
</dbReference>
<evidence type="ECO:0000256" key="1">
    <source>
        <dbReference type="ARBA" id="ARBA00009387"/>
    </source>
</evidence>
<feature type="domain" description="Transglycosylase SLT" evidence="3">
    <location>
        <begin position="43"/>
        <end position="171"/>
    </location>
</feature>
<dbReference type="PROSITE" id="PS51257">
    <property type="entry name" value="PROKAR_LIPOPROTEIN"/>
    <property type="match status" value="1"/>
</dbReference>
<feature type="chain" id="PRO_5045483638" evidence="2">
    <location>
        <begin position="34"/>
        <end position="197"/>
    </location>
</feature>
<name>A0ABS9QB83_9HYPH</name>
<evidence type="ECO:0000256" key="2">
    <source>
        <dbReference type="SAM" id="SignalP"/>
    </source>
</evidence>
<sequence length="197" mass="21672">MRGIRTSAQASLLASILAAACLSNPSLSQPAAAASNPCEAEILRAADRYQIPAGILYAVGLTETGNKGSLQPNALNIEGKAVFPRSRPEALLTFENARREGKTLIDLGCMQINHRYHGDQFRNVEDMLDPRRNVEYAARFLAQLHARHETWSMAVARYHAGPDNDPAQKRYVCRVITNMVAVGFGKWTANARSFCTQ</sequence>
<feature type="signal peptide" evidence="2">
    <location>
        <begin position="1"/>
        <end position="33"/>
    </location>
</feature>
<evidence type="ECO:0000313" key="5">
    <source>
        <dbReference type="Proteomes" id="UP001201701"/>
    </source>
</evidence>
<dbReference type="Proteomes" id="UP001201701">
    <property type="component" value="Unassembled WGS sequence"/>
</dbReference>
<comment type="similarity">
    <text evidence="1">Belongs to the virb1 family.</text>
</comment>
<evidence type="ECO:0000313" key="4">
    <source>
        <dbReference type="EMBL" id="MCG7504684.1"/>
    </source>
</evidence>
<gene>
    <name evidence="4" type="ORF">L4923_06570</name>
</gene>
<dbReference type="InterPro" id="IPR023346">
    <property type="entry name" value="Lysozyme-like_dom_sf"/>
</dbReference>
<keyword evidence="2" id="KW-0732">Signal</keyword>